<feature type="domain" description="Myb-like" evidence="7">
    <location>
        <begin position="423"/>
        <end position="474"/>
    </location>
</feature>
<feature type="domain" description="HTH myb-type" evidence="8">
    <location>
        <begin position="427"/>
        <end position="478"/>
    </location>
</feature>
<organism evidence="9 10">
    <name type="scientific">Smittium angustum</name>
    <dbReference type="NCBI Taxonomy" id="133377"/>
    <lineage>
        <taxon>Eukaryota</taxon>
        <taxon>Fungi</taxon>
        <taxon>Fungi incertae sedis</taxon>
        <taxon>Zoopagomycota</taxon>
        <taxon>Kickxellomycotina</taxon>
        <taxon>Harpellomycetes</taxon>
        <taxon>Harpellales</taxon>
        <taxon>Legeriomycetaceae</taxon>
        <taxon>Smittium</taxon>
    </lineage>
</organism>
<sequence>MSSENPYIQTTNPQLPSQDPSNSPSTQSQTLESWDLIAAYRLNRKLLAKYKKALKSVDNLISKNHSFISRIEQLGLKTPQIFQDLYKLNSNNSFSTSHTLSGIRDLDNIRIFDSSRKTNNEASLKTKGRKVFDEPGFFGKTISGTNKFKSYFEDFQGNKPDDNIDTIKKKKQPPIISRARKWTEDERKRLAFGVRQFNKQILVQGILDSNEFSLQEKKQKIDQINNLKYKSLEMNLENLDWKIISKVYVQTQKPSACAIQWATKGHPIINKKLWSNSEIARLLELAEEHKGRDWVTVAKLLNTNRTAQQCFKLYQRKINSKLTLSKWTKEEDELLKTLVTTYGEGNWQTIAGCFHGRSAQQVLHRWYKSIDPNIKQGKWSKEEDQALLVGIRIFGVGKWNKISQFVKGRTDVKCRERYVNVLSPKVNRSKWTSTENLKLVSAVRKVGLGKWSLVADLVGTRSDNQCWRHWISLHRRGLAPLPEGVGKTDMESDKLGYTKKTPRAKRQTLLSKETSIPDQLKVNKSIRYTSSSITPKPPLKRFKRGDDNLDTVADDCNQKRRWKRVKSEETENIGIDENDIQTLTSLSTFIQSFSGGSTSKSNVEGVDFVTLDSTENRRYFPLLNSKEDLEDESQSLDDTGNNTNEYFKEGNTDSKLERIPPNEVTLRVLSKIFDKVGGTLDAFNDGFEGKNKGKYIGNDLDLEKDIGKSRVELIEDNLKNLDKTKLNYNEQLKNDLKKLFELSLVLGMLKDQ</sequence>
<keyword evidence="10" id="KW-1185">Reference proteome</keyword>
<keyword evidence="3" id="KW-0804">Transcription</keyword>
<evidence type="ECO:0000256" key="4">
    <source>
        <dbReference type="ARBA" id="ARBA00023242"/>
    </source>
</evidence>
<dbReference type="SMART" id="SM00717">
    <property type="entry name" value="SANT"/>
    <property type="match status" value="5"/>
</dbReference>
<evidence type="ECO:0000256" key="5">
    <source>
        <dbReference type="SAM" id="Coils"/>
    </source>
</evidence>
<dbReference type="PANTHER" id="PTHR46621:SF1">
    <property type="entry name" value="SNRNA-ACTIVATING PROTEIN COMPLEX SUBUNIT 4"/>
    <property type="match status" value="1"/>
</dbReference>
<dbReference type="Pfam" id="PF13921">
    <property type="entry name" value="Myb_DNA-bind_6"/>
    <property type="match status" value="1"/>
</dbReference>
<dbReference type="Proteomes" id="UP000245591">
    <property type="component" value="Unassembled WGS sequence"/>
</dbReference>
<gene>
    <name evidence="9" type="ORF">BB558_006143</name>
</gene>
<feature type="domain" description="HTH myb-type" evidence="8">
    <location>
        <begin position="319"/>
        <end position="368"/>
    </location>
</feature>
<proteinExistence type="predicted"/>
<name>A0A2U1IYJ0_SMIAN</name>
<feature type="region of interest" description="Disordered" evidence="6">
    <location>
        <begin position="629"/>
        <end position="655"/>
    </location>
</feature>
<dbReference type="InterPro" id="IPR001005">
    <property type="entry name" value="SANT/Myb"/>
</dbReference>
<dbReference type="GO" id="GO:0019185">
    <property type="term" value="C:snRNA-activating protein complex"/>
    <property type="evidence" value="ECO:0007669"/>
    <property type="project" value="TreeGrafter"/>
</dbReference>
<dbReference type="InterPro" id="IPR009057">
    <property type="entry name" value="Homeodomain-like_sf"/>
</dbReference>
<dbReference type="EMBL" id="MBFU01000702">
    <property type="protein sequence ID" value="PVZ97886.1"/>
    <property type="molecule type" value="Genomic_DNA"/>
</dbReference>
<keyword evidence="5" id="KW-0175">Coiled coil</keyword>
<keyword evidence="4" id="KW-0539">Nucleus</keyword>
<feature type="region of interest" description="Disordered" evidence="6">
    <location>
        <begin position="1"/>
        <end position="28"/>
    </location>
</feature>
<accession>A0A2U1IYJ0</accession>
<dbReference type="InterPro" id="IPR051575">
    <property type="entry name" value="Myb-like_DNA-bd"/>
</dbReference>
<dbReference type="InterPro" id="IPR017930">
    <property type="entry name" value="Myb_dom"/>
</dbReference>
<evidence type="ECO:0000259" key="8">
    <source>
        <dbReference type="PROSITE" id="PS51294"/>
    </source>
</evidence>
<evidence type="ECO:0000256" key="6">
    <source>
        <dbReference type="SAM" id="MobiDB-lite"/>
    </source>
</evidence>
<feature type="domain" description="HTH myb-type" evidence="8">
    <location>
        <begin position="266"/>
        <end position="318"/>
    </location>
</feature>
<dbReference type="CDD" id="cd00167">
    <property type="entry name" value="SANT"/>
    <property type="match status" value="3"/>
</dbReference>
<reference evidence="9 10" key="1">
    <citation type="journal article" date="2018" name="MBio">
        <title>Comparative Genomics Reveals the Core Gene Toolbox for the Fungus-Insect Symbiosis.</title>
        <authorList>
            <person name="Wang Y."/>
            <person name="Stata M."/>
            <person name="Wang W."/>
            <person name="Stajich J.E."/>
            <person name="White M.M."/>
            <person name="Moncalvo J.M."/>
        </authorList>
    </citation>
    <scope>NUCLEOTIDE SEQUENCE [LARGE SCALE GENOMIC DNA]</scope>
    <source>
        <strain evidence="9 10">AUS-126-30</strain>
    </source>
</reference>
<protein>
    <submittedName>
        <fullName evidence="9">Uncharacterized protein</fullName>
    </submittedName>
</protein>
<evidence type="ECO:0000256" key="2">
    <source>
        <dbReference type="ARBA" id="ARBA00023125"/>
    </source>
</evidence>
<feature type="domain" description="Myb-like" evidence="7">
    <location>
        <begin position="266"/>
        <end position="318"/>
    </location>
</feature>
<evidence type="ECO:0000313" key="10">
    <source>
        <dbReference type="Proteomes" id="UP000245591"/>
    </source>
</evidence>
<dbReference type="GO" id="GO:0042795">
    <property type="term" value="P:snRNA transcription by RNA polymerase II"/>
    <property type="evidence" value="ECO:0007669"/>
    <property type="project" value="TreeGrafter"/>
</dbReference>
<evidence type="ECO:0000259" key="7">
    <source>
        <dbReference type="PROSITE" id="PS50090"/>
    </source>
</evidence>
<dbReference type="PROSITE" id="PS50090">
    <property type="entry name" value="MYB_LIKE"/>
    <property type="match status" value="4"/>
</dbReference>
<keyword evidence="1" id="KW-0805">Transcription regulation</keyword>
<feature type="compositionally biased region" description="Basic and acidic residues" evidence="6">
    <location>
        <begin position="646"/>
        <end position="655"/>
    </location>
</feature>
<dbReference type="PROSITE" id="PS51294">
    <property type="entry name" value="HTH_MYB"/>
    <property type="match status" value="4"/>
</dbReference>
<dbReference type="Gene3D" id="1.10.10.60">
    <property type="entry name" value="Homeodomain-like"/>
    <property type="match status" value="4"/>
</dbReference>
<dbReference type="GO" id="GO:0000978">
    <property type="term" value="F:RNA polymerase II cis-regulatory region sequence-specific DNA binding"/>
    <property type="evidence" value="ECO:0007669"/>
    <property type="project" value="TreeGrafter"/>
</dbReference>
<keyword evidence="2" id="KW-0238">DNA-binding</keyword>
<dbReference type="SUPFAM" id="SSF46689">
    <property type="entry name" value="Homeodomain-like"/>
    <property type="match status" value="4"/>
</dbReference>
<evidence type="ECO:0000313" key="9">
    <source>
        <dbReference type="EMBL" id="PVZ97886.1"/>
    </source>
</evidence>
<dbReference type="GO" id="GO:0042796">
    <property type="term" value="P:snRNA transcription by RNA polymerase III"/>
    <property type="evidence" value="ECO:0007669"/>
    <property type="project" value="TreeGrafter"/>
</dbReference>
<feature type="domain" description="Myb-like" evidence="7">
    <location>
        <begin position="371"/>
        <end position="422"/>
    </location>
</feature>
<feature type="domain" description="Myb-like" evidence="7">
    <location>
        <begin position="319"/>
        <end position="370"/>
    </location>
</feature>
<dbReference type="GO" id="GO:0001006">
    <property type="term" value="F:RNA polymerase III type 3 promoter sequence-specific DNA binding"/>
    <property type="evidence" value="ECO:0007669"/>
    <property type="project" value="TreeGrafter"/>
</dbReference>
<dbReference type="AlphaFoldDB" id="A0A2U1IYJ0"/>
<feature type="coiled-coil region" evidence="5">
    <location>
        <begin position="711"/>
        <end position="738"/>
    </location>
</feature>
<evidence type="ECO:0000256" key="1">
    <source>
        <dbReference type="ARBA" id="ARBA00023015"/>
    </source>
</evidence>
<feature type="domain" description="HTH myb-type" evidence="8">
    <location>
        <begin position="371"/>
        <end position="426"/>
    </location>
</feature>
<dbReference type="Pfam" id="PF00249">
    <property type="entry name" value="Myb_DNA-binding"/>
    <property type="match status" value="2"/>
</dbReference>
<comment type="caution">
    <text evidence="9">The sequence shown here is derived from an EMBL/GenBank/DDBJ whole genome shotgun (WGS) entry which is preliminary data.</text>
</comment>
<dbReference type="PANTHER" id="PTHR46621">
    <property type="entry name" value="SNRNA-ACTIVATING PROTEIN COMPLEX SUBUNIT 4"/>
    <property type="match status" value="1"/>
</dbReference>
<evidence type="ECO:0000256" key="3">
    <source>
        <dbReference type="ARBA" id="ARBA00023163"/>
    </source>
</evidence>